<dbReference type="AlphaFoldDB" id="A0A1S9PBE3"/>
<feature type="domain" description="AAA+ ATPase" evidence="1">
    <location>
        <begin position="281"/>
        <end position="444"/>
    </location>
</feature>
<comment type="caution">
    <text evidence="2">The sequence shown here is derived from an EMBL/GenBank/DDBJ whole genome shotgun (WGS) entry which is preliminary data.</text>
</comment>
<proteinExistence type="predicted"/>
<organism evidence="2 3">
    <name type="scientific">Mucilaginibacter pedocola</name>
    <dbReference type="NCBI Taxonomy" id="1792845"/>
    <lineage>
        <taxon>Bacteria</taxon>
        <taxon>Pseudomonadati</taxon>
        <taxon>Bacteroidota</taxon>
        <taxon>Sphingobacteriia</taxon>
        <taxon>Sphingobacteriales</taxon>
        <taxon>Sphingobacteriaceae</taxon>
        <taxon>Mucilaginibacter</taxon>
    </lineage>
</organism>
<protein>
    <recommendedName>
        <fullName evidence="1">AAA+ ATPase domain-containing protein</fullName>
    </recommendedName>
</protein>
<dbReference type="SUPFAM" id="SSF52540">
    <property type="entry name" value="P-loop containing nucleoside triphosphate hydrolases"/>
    <property type="match status" value="1"/>
</dbReference>
<evidence type="ECO:0000313" key="3">
    <source>
        <dbReference type="Proteomes" id="UP000189739"/>
    </source>
</evidence>
<dbReference type="PANTHER" id="PTHR42926">
    <property type="match status" value="1"/>
</dbReference>
<dbReference type="SMART" id="SM00382">
    <property type="entry name" value="AAA"/>
    <property type="match status" value="1"/>
</dbReference>
<dbReference type="EMBL" id="MBTF01000034">
    <property type="protein sequence ID" value="OOQ58275.1"/>
    <property type="molecule type" value="Genomic_DNA"/>
</dbReference>
<dbReference type="STRING" id="1792845.BC343_11615"/>
<gene>
    <name evidence="2" type="ORF">BC343_11615</name>
</gene>
<keyword evidence="3" id="KW-1185">Reference proteome</keyword>
<dbReference type="Proteomes" id="UP000189739">
    <property type="component" value="Unassembled WGS sequence"/>
</dbReference>
<dbReference type="PANTHER" id="PTHR42926:SF1">
    <property type="entry name" value="CIRCADIAN CLOCK OSCILLATOR PROTEIN KAIC 1"/>
    <property type="match status" value="1"/>
</dbReference>
<name>A0A1S9PBE3_9SPHI</name>
<dbReference type="InterPro" id="IPR051347">
    <property type="entry name" value="Circadian_clock_KaiC-rel"/>
</dbReference>
<dbReference type="OrthoDB" id="3035369at2"/>
<dbReference type="Pfam" id="PF06745">
    <property type="entry name" value="ATPase"/>
    <property type="match status" value="1"/>
</dbReference>
<evidence type="ECO:0000259" key="1">
    <source>
        <dbReference type="SMART" id="SM00382"/>
    </source>
</evidence>
<reference evidence="2 3" key="1">
    <citation type="submission" date="2016-07" db="EMBL/GenBank/DDBJ databases">
        <title>Genomic analysis of zinc-resistant bacterium Mucilaginibacter pedocola TBZ30.</title>
        <authorList>
            <person name="Huang J."/>
            <person name="Tang J."/>
        </authorList>
    </citation>
    <scope>NUCLEOTIDE SEQUENCE [LARGE SCALE GENOMIC DNA]</scope>
    <source>
        <strain evidence="2 3">TBZ30</strain>
    </source>
</reference>
<sequence length="814" mass="93297">MENKFIYSDIAVPVLACINKALLKCIRIGENINELRPENPDLIECFNPLLSQKNADRHILEGLFSSHQKRGEKVFPRILNLTINAFKDAQEVNVKSGYVLPSPLHILYYVLIVPEHSQTAGYSLAACRTLLFNALEKNYSQNNPASDETLIGAFNEEDVSDATDSLSRHIRIQARWPRDAKATSSKSYKNMIVGHFLAMKGITHLWFANKIEAENFVTIDEIESFSEEFSGRLLMPRFRISNKYDELPDTGELVNQLYGIPLPIKGADVVFFGGMKPASSGGLVIGLSGQAGIGKTSFALALANSLAPLGVHCFYLSLEEDISDIRKRLLSLQTPFEKTLSIYQKTDKWFFPFKSDLTLDLKDFYKLINKFKDQLESEKTVNQYYQSIIVIDNLNEFWDSKDYALIENLVDNLRKLKSIVILVGGEGVLEKLKLEYLVDTGVKLLHKGLDKKGEKPLRLFNLYKTRQQMSRQGTHIFHLSGQDGFRISPQIPSQMDRKEKLKRYLHDENSIIHALNYLNDDRKLEKIYSKEIEQKKGPFFKIFPRTHILVHGYGSTGKAGFALKLLLTPPIESHHLTCDICNIDFSSSVYRRKILIISFLYPQKYYHDLIFEKGELSKKINSSYQSLPDPLVEYLIFYPGFISPEDFINKITRKIDEATLEGHPFTGILIDGLHNVFLQFVKLQENDMVWPLLYNILARYDLTVVSTFTNFALNDKLLDNEPQSRNQMVNQSPDHLLMQKGMAPFLHALVKASDYYFFLEQMIFNDGERKYLLSIKGGIGQSVPTNLLEWDRQRSVFIKNYSYNDVIEMLESKS</sequence>
<dbReference type="InterPro" id="IPR027417">
    <property type="entry name" value="P-loop_NTPase"/>
</dbReference>
<dbReference type="InterPro" id="IPR014774">
    <property type="entry name" value="KaiC-like_dom"/>
</dbReference>
<dbReference type="InterPro" id="IPR003593">
    <property type="entry name" value="AAA+_ATPase"/>
</dbReference>
<dbReference type="Gene3D" id="3.40.50.300">
    <property type="entry name" value="P-loop containing nucleotide triphosphate hydrolases"/>
    <property type="match status" value="1"/>
</dbReference>
<accession>A0A1S9PBE3</accession>
<dbReference type="RefSeq" id="WP_078350023.1">
    <property type="nucleotide sequence ID" value="NZ_MBTF01000034.1"/>
</dbReference>
<evidence type="ECO:0000313" key="2">
    <source>
        <dbReference type="EMBL" id="OOQ58275.1"/>
    </source>
</evidence>